<proteinExistence type="predicted"/>
<accession>A0ABN9PLV5</accession>
<comment type="caution">
    <text evidence="1">The sequence shown here is derived from an EMBL/GenBank/DDBJ whole genome shotgun (WGS) entry which is preliminary data.</text>
</comment>
<gene>
    <name evidence="1" type="ORF">PCOR1329_LOCUS4136</name>
</gene>
<organism evidence="1 2">
    <name type="scientific">Prorocentrum cordatum</name>
    <dbReference type="NCBI Taxonomy" id="2364126"/>
    <lineage>
        <taxon>Eukaryota</taxon>
        <taxon>Sar</taxon>
        <taxon>Alveolata</taxon>
        <taxon>Dinophyceae</taxon>
        <taxon>Prorocentrales</taxon>
        <taxon>Prorocentraceae</taxon>
        <taxon>Prorocentrum</taxon>
    </lineage>
</organism>
<name>A0ABN9PLV5_9DINO</name>
<dbReference type="EMBL" id="CAUYUJ010001072">
    <property type="protein sequence ID" value="CAK0794041.1"/>
    <property type="molecule type" value="Genomic_DNA"/>
</dbReference>
<sequence length="200" mass="21732">MEEDISTVAGETVFESVGGRRSRFAVMDWAFRVVFVEMAVLCGHGKPVSNMYWDFQARVVEVLCLPGMGGPESSGMSGPSMACSPRLFADGGLGTPCAVVLCWVFSPVLVEVLFFLWAWEAQSHSTCTGSSALCSWRWLVLRAWEAQFIKHVLGLRPGARGGGLSLGHGGALHGGAQTWRSSSWTSRWAELRPPPLRRGS</sequence>
<reference evidence="1" key="1">
    <citation type="submission" date="2023-10" db="EMBL/GenBank/DDBJ databases">
        <authorList>
            <person name="Chen Y."/>
            <person name="Shah S."/>
            <person name="Dougan E. K."/>
            <person name="Thang M."/>
            <person name="Chan C."/>
        </authorList>
    </citation>
    <scope>NUCLEOTIDE SEQUENCE [LARGE SCALE GENOMIC DNA]</scope>
</reference>
<dbReference type="Proteomes" id="UP001189429">
    <property type="component" value="Unassembled WGS sequence"/>
</dbReference>
<evidence type="ECO:0000313" key="1">
    <source>
        <dbReference type="EMBL" id="CAK0794041.1"/>
    </source>
</evidence>
<keyword evidence="2" id="KW-1185">Reference proteome</keyword>
<evidence type="ECO:0008006" key="3">
    <source>
        <dbReference type="Google" id="ProtNLM"/>
    </source>
</evidence>
<evidence type="ECO:0000313" key="2">
    <source>
        <dbReference type="Proteomes" id="UP001189429"/>
    </source>
</evidence>
<protein>
    <recommendedName>
        <fullName evidence="3">Very-long-chain (3R)-3-hydroxyacyl-CoA dehydratase</fullName>
    </recommendedName>
</protein>